<feature type="domain" description="Glycosyl transferase CAP10" evidence="2">
    <location>
        <begin position="154"/>
        <end position="409"/>
    </location>
</feature>
<dbReference type="Proteomes" id="UP000233293">
    <property type="component" value="Unassembled WGS sequence"/>
</dbReference>
<keyword evidence="1" id="KW-0808">Transferase</keyword>
<evidence type="ECO:0000313" key="4">
    <source>
        <dbReference type="Proteomes" id="UP000233293"/>
    </source>
</evidence>
<evidence type="ECO:0000256" key="1">
    <source>
        <dbReference type="ARBA" id="ARBA00022679"/>
    </source>
</evidence>
<evidence type="ECO:0000313" key="3">
    <source>
        <dbReference type="EMBL" id="PKU26053.1"/>
    </source>
</evidence>
<reference evidence="4" key="1">
    <citation type="submission" date="2017-12" db="EMBL/GenBank/DDBJ databases">
        <title>Draft genome sequence of Telmatospirillum siberiense 26-4b1T, an acidotolerant peatland alphaproteobacterium potentially involved in sulfur cycling.</title>
        <authorList>
            <person name="Hausmann B."/>
            <person name="Pjevac P."/>
            <person name="Schreck K."/>
            <person name="Herbold C.W."/>
            <person name="Daims H."/>
            <person name="Wagner M."/>
            <person name="Pester M."/>
            <person name="Loy A."/>
        </authorList>
    </citation>
    <scope>NUCLEOTIDE SEQUENCE [LARGE SCALE GENOMIC DNA]</scope>
    <source>
        <strain evidence="4">26-4b1</strain>
    </source>
</reference>
<dbReference type="InterPro" id="IPR006598">
    <property type="entry name" value="CAP10"/>
</dbReference>
<dbReference type="PANTHER" id="PTHR12203">
    <property type="entry name" value="KDEL LYS-ASP-GLU-LEU CONTAINING - RELATED"/>
    <property type="match status" value="1"/>
</dbReference>
<dbReference type="EMBL" id="PIUM01000002">
    <property type="protein sequence ID" value="PKU26053.1"/>
    <property type="molecule type" value="Genomic_DNA"/>
</dbReference>
<comment type="caution">
    <text evidence="3">The sequence shown here is derived from an EMBL/GenBank/DDBJ whole genome shotgun (WGS) entry which is preliminary data.</text>
</comment>
<proteinExistence type="predicted"/>
<dbReference type="GO" id="GO:0016740">
    <property type="term" value="F:transferase activity"/>
    <property type="evidence" value="ECO:0007669"/>
    <property type="project" value="UniProtKB-KW"/>
</dbReference>
<gene>
    <name evidence="3" type="ORF">CWS72_02640</name>
</gene>
<accession>A0A2N3Q075</accession>
<protein>
    <recommendedName>
        <fullName evidence="2">Glycosyl transferase CAP10 domain-containing protein</fullName>
    </recommendedName>
</protein>
<keyword evidence="4" id="KW-1185">Reference proteome</keyword>
<dbReference type="PANTHER" id="PTHR12203:SF35">
    <property type="entry name" value="PROTEIN O-GLUCOSYLTRANSFERASE 1"/>
    <property type="match status" value="1"/>
</dbReference>
<evidence type="ECO:0000259" key="2">
    <source>
        <dbReference type="SMART" id="SM00672"/>
    </source>
</evidence>
<dbReference type="AlphaFoldDB" id="A0A2N3Q075"/>
<dbReference type="InterPro" id="IPR051091">
    <property type="entry name" value="O-Glucosyltr/Glycosyltrsf_90"/>
</dbReference>
<dbReference type="Pfam" id="PF05686">
    <property type="entry name" value="Glyco_transf_90"/>
    <property type="match status" value="1"/>
</dbReference>
<name>A0A2N3Q075_9PROT</name>
<sequence>MAGAICEFAENRRWRGTFKPNPLRRQRLQEEDITYALTRAHFDAPLFERLTSSMTADPMATAQHLAQLAQEAIDDNRFAEAKELFEQTYTCLVAAHSALPISFKLVTRDSLPHLASEEHIIANISQSEITFIAMLEFIARPCSDFRRMPMLGHLCSDVARFISGPETYQCVFDTGDGFDEGPYYRFAYSSALPQTGLILDPYLYIFQNYDGLRVHAASQAQPWTNRKNVLFWRGTTTGRRSYTPAADTSPAWDWLPRLHLCAASRASRFADHMDIAITEMGQIGEPHLRQAITSAGLLGDPIAKKDFCDYKYQIDIDGHTNSWSLIEKFIMGSTVFKVRSAEGFRQWYYDRLKDWDTHIPIAADLSDLDEKMEWALTHPAECERIAANGAALAATIQLPAAWAEAQATLIGNWRRI</sequence>
<dbReference type="SMART" id="SM00672">
    <property type="entry name" value="CAP10"/>
    <property type="match status" value="1"/>
</dbReference>
<organism evidence="3 4">
    <name type="scientific">Telmatospirillum siberiense</name>
    <dbReference type="NCBI Taxonomy" id="382514"/>
    <lineage>
        <taxon>Bacteria</taxon>
        <taxon>Pseudomonadati</taxon>
        <taxon>Pseudomonadota</taxon>
        <taxon>Alphaproteobacteria</taxon>
        <taxon>Rhodospirillales</taxon>
        <taxon>Rhodospirillaceae</taxon>
        <taxon>Telmatospirillum</taxon>
    </lineage>
</organism>